<dbReference type="InterPro" id="IPR005583">
    <property type="entry name" value="YaaA"/>
</dbReference>
<dbReference type="EMBL" id="CYZX01000007">
    <property type="protein sequence ID" value="CUO31850.1"/>
    <property type="molecule type" value="Genomic_DNA"/>
</dbReference>
<dbReference type="OrthoDB" id="9777133at2"/>
<name>A0A174E791_9CLOT</name>
<proteinExistence type="inferred from homology"/>
<dbReference type="GO" id="GO:0005829">
    <property type="term" value="C:cytosol"/>
    <property type="evidence" value="ECO:0007669"/>
    <property type="project" value="TreeGrafter"/>
</dbReference>
<dbReference type="PANTHER" id="PTHR30283">
    <property type="entry name" value="PEROXIDE STRESS RESPONSE PROTEIN YAAA"/>
    <property type="match status" value="1"/>
</dbReference>
<dbReference type="Proteomes" id="UP000095594">
    <property type="component" value="Unassembled WGS sequence"/>
</dbReference>
<accession>A0A174E791</accession>
<dbReference type="RefSeq" id="WP_055264971.1">
    <property type="nucleotide sequence ID" value="NZ_CABIXQ010000007.1"/>
</dbReference>
<dbReference type="HAMAP" id="MF_00652">
    <property type="entry name" value="UPF0246"/>
    <property type="match status" value="1"/>
</dbReference>
<dbReference type="PANTHER" id="PTHR30283:SF4">
    <property type="entry name" value="PEROXIDE STRESS RESISTANCE PROTEIN YAAA"/>
    <property type="match status" value="1"/>
</dbReference>
<reference evidence="2 3" key="1">
    <citation type="submission" date="2015-09" db="EMBL/GenBank/DDBJ databases">
        <authorList>
            <consortium name="Pathogen Informatics"/>
        </authorList>
    </citation>
    <scope>NUCLEOTIDE SEQUENCE [LARGE SCALE GENOMIC DNA]</scope>
    <source>
        <strain evidence="2 3">2789STDY5834856</strain>
    </source>
</reference>
<gene>
    <name evidence="2" type="primary">yaaA_1</name>
    <name evidence="2" type="ORF">ERS852471_01353</name>
</gene>
<dbReference type="GO" id="GO:0033194">
    <property type="term" value="P:response to hydroperoxide"/>
    <property type="evidence" value="ECO:0007669"/>
    <property type="project" value="TreeGrafter"/>
</dbReference>
<sequence>MLMIISPAKTLDFTKENKAGYSSNTIFNNEINELVEVLNKYNIDELASLMKMSEKLAEENYNRYQKFFTDEIACKEALLAFDGAVYRGIASESFDKKDLEFAQSNLRILSGLYGIIRPLDMIKEYRLEMGTKIKFKTYRNLYNYWEDKLTKFILEEIEKSYGDKVLINIASNEYSKVLDLKEINKVYKVINVEFKEKKGEEYKVVGTYAKKARGLLVNYIIKNKITNVEDIKLFDKDNYILNNELSSDTELIFTRG</sequence>
<dbReference type="AlphaFoldDB" id="A0A174E791"/>
<evidence type="ECO:0000313" key="3">
    <source>
        <dbReference type="Proteomes" id="UP000095594"/>
    </source>
</evidence>
<comment type="similarity">
    <text evidence="1">Belongs to the UPF0246 family.</text>
</comment>
<evidence type="ECO:0000313" key="2">
    <source>
        <dbReference type="EMBL" id="CUO31850.1"/>
    </source>
</evidence>
<dbReference type="Pfam" id="PF03883">
    <property type="entry name" value="H2O2_YaaD"/>
    <property type="match status" value="1"/>
</dbReference>
<organism evidence="2 3">
    <name type="scientific">Clostridium disporicum</name>
    <dbReference type="NCBI Taxonomy" id="84024"/>
    <lineage>
        <taxon>Bacteria</taxon>
        <taxon>Bacillati</taxon>
        <taxon>Bacillota</taxon>
        <taxon>Clostridia</taxon>
        <taxon>Eubacteriales</taxon>
        <taxon>Clostridiaceae</taxon>
        <taxon>Clostridium</taxon>
    </lineage>
</organism>
<evidence type="ECO:0000256" key="1">
    <source>
        <dbReference type="HAMAP-Rule" id="MF_00652"/>
    </source>
</evidence>
<protein>
    <recommendedName>
        <fullName evidence="1">UPF0246 protein ERS852471_01353</fullName>
    </recommendedName>
</protein>
<dbReference type="NCBIfam" id="NF002542">
    <property type="entry name" value="PRK02101.1-3"/>
    <property type="match status" value="1"/>
</dbReference>